<proteinExistence type="predicted"/>
<dbReference type="EMBL" id="CP002299">
    <property type="protein sequence ID" value="ADP79757.1"/>
    <property type="molecule type" value="Genomic_DNA"/>
</dbReference>
<evidence type="ECO:0000259" key="2">
    <source>
        <dbReference type="Pfam" id="PF07179"/>
    </source>
</evidence>
<gene>
    <name evidence="3" type="ordered locus">FraEuI1c_1700</name>
</gene>
<evidence type="ECO:0000313" key="4">
    <source>
        <dbReference type="Proteomes" id="UP000002484"/>
    </source>
</evidence>
<dbReference type="HOGENOM" id="CLU_059349_0_0_11"/>
<dbReference type="eggNOG" id="COG1404">
    <property type="taxonomic scope" value="Bacteria"/>
</dbReference>
<dbReference type="InParanoid" id="E3JA55"/>
<protein>
    <recommendedName>
        <fullName evidence="2">SseB protein N-terminal domain-containing protein</fullName>
    </recommendedName>
</protein>
<sequence>MTPPGQGDAGEADPRLRAALESGDEVAVAGALADARVFVGVESRLLELADPADEPAQGHRHPGRPELRGEKRSEMVLATLRLPSGATALPVFSSAAALSAWRSEARPVPVAALDACAEAARLGHRSVVVDVAGPVTATLDVSALADAPGAAPQAGAGPGTEVEPGIKAGPGTEAGLGIKAGPRVEAGPGTEMGGSAESEGPSASTPANAAGGSPTAAGSHGGGHGRGPDLPGPTTGPTTGPATDPATGAATGLRPAARPWDERLRSRVAAELDALAAAGLARGARLWQADLVTGPGAAAAGPAVAVAVPVDGPDDDTRFDEIARRLRAAVLVDANQPAPAVVFVDATQAAALRGNLGRGLVARRWRRRAAPA</sequence>
<evidence type="ECO:0000313" key="3">
    <source>
        <dbReference type="EMBL" id="ADP79757.1"/>
    </source>
</evidence>
<dbReference type="Proteomes" id="UP000002484">
    <property type="component" value="Chromosome"/>
</dbReference>
<dbReference type="KEGG" id="fri:FraEuI1c_1700"/>
<reference evidence="3 4" key="1">
    <citation type="submission" date="2010-10" db="EMBL/GenBank/DDBJ databases">
        <title>Complete sequence of Frankia sp. EuI1c.</title>
        <authorList>
            <consortium name="US DOE Joint Genome Institute"/>
            <person name="Lucas S."/>
            <person name="Copeland A."/>
            <person name="Lapidus A."/>
            <person name="Cheng J.-F."/>
            <person name="Bruce D."/>
            <person name="Goodwin L."/>
            <person name="Pitluck S."/>
            <person name="Chertkov O."/>
            <person name="Detter J.C."/>
            <person name="Han C."/>
            <person name="Tapia R."/>
            <person name="Land M."/>
            <person name="Hauser L."/>
            <person name="Jeffries C."/>
            <person name="Kyrpides N."/>
            <person name="Ivanova N."/>
            <person name="Mikhailova N."/>
            <person name="Beauchemin N."/>
            <person name="Sen A."/>
            <person name="Sur S.A."/>
            <person name="Gtari M."/>
            <person name="Wall L."/>
            <person name="Tisa L."/>
            <person name="Woyke T."/>
        </authorList>
    </citation>
    <scope>NUCLEOTIDE SEQUENCE [LARGE SCALE GENOMIC DNA]</scope>
    <source>
        <strain evidence="4">DSM 45817 / CECT 9037 / EuI1c</strain>
    </source>
</reference>
<feature type="compositionally biased region" description="Low complexity" evidence="1">
    <location>
        <begin position="228"/>
        <end position="253"/>
    </location>
</feature>
<keyword evidence="4" id="KW-1185">Reference proteome</keyword>
<organism evidence="3 4">
    <name type="scientific">Pseudofrankia inefficax (strain DSM 45817 / CECT 9037 / DDB 130130 / EuI1c)</name>
    <name type="common">Frankia inefficax</name>
    <dbReference type="NCBI Taxonomy" id="298654"/>
    <lineage>
        <taxon>Bacteria</taxon>
        <taxon>Bacillati</taxon>
        <taxon>Actinomycetota</taxon>
        <taxon>Actinomycetes</taxon>
        <taxon>Frankiales</taxon>
        <taxon>Frankiaceae</taxon>
        <taxon>Pseudofrankia</taxon>
    </lineage>
</organism>
<feature type="region of interest" description="Disordered" evidence="1">
    <location>
        <begin position="148"/>
        <end position="259"/>
    </location>
</feature>
<feature type="domain" description="SseB protein N-terminal" evidence="2">
    <location>
        <begin position="19"/>
        <end position="145"/>
    </location>
</feature>
<feature type="region of interest" description="Disordered" evidence="1">
    <location>
        <begin position="49"/>
        <end position="70"/>
    </location>
</feature>
<dbReference type="InterPro" id="IPR009839">
    <property type="entry name" value="SseB_N"/>
</dbReference>
<feature type="compositionally biased region" description="Low complexity" evidence="1">
    <location>
        <begin position="193"/>
        <end position="218"/>
    </location>
</feature>
<dbReference type="Pfam" id="PF07179">
    <property type="entry name" value="SseB"/>
    <property type="match status" value="1"/>
</dbReference>
<name>E3JA55_PSEI1</name>
<dbReference type="AlphaFoldDB" id="E3JA55"/>
<dbReference type="STRING" id="298654.FraEuI1c_1700"/>
<accession>E3JA55</accession>
<evidence type="ECO:0000256" key="1">
    <source>
        <dbReference type="SAM" id="MobiDB-lite"/>
    </source>
</evidence>